<dbReference type="AlphaFoldDB" id="A0A2G5DB23"/>
<dbReference type="Proteomes" id="UP000230069">
    <property type="component" value="Unassembled WGS sequence"/>
</dbReference>
<reference evidence="2 3" key="1">
    <citation type="submission" date="2017-09" db="EMBL/GenBank/DDBJ databases">
        <title>WGS assembly of Aquilegia coerulea Goldsmith.</title>
        <authorList>
            <person name="Hodges S."/>
            <person name="Kramer E."/>
            <person name="Nordborg M."/>
            <person name="Tomkins J."/>
            <person name="Borevitz J."/>
            <person name="Derieg N."/>
            <person name="Yan J."/>
            <person name="Mihaltcheva S."/>
            <person name="Hayes R.D."/>
            <person name="Rokhsar D."/>
        </authorList>
    </citation>
    <scope>NUCLEOTIDE SEQUENCE [LARGE SCALE GENOMIC DNA]</scope>
    <source>
        <strain evidence="3">cv. Goldsmith</strain>
    </source>
</reference>
<gene>
    <name evidence="2" type="ORF">AQUCO_02400058v1</name>
</gene>
<dbReference type="STRING" id="218851.A0A2G5DB23"/>
<sequence length="263" mass="30243">MESLGVRCGNLISFNGSKARTTRKRWMEEKSWNNCFKIKNLKPMQIQITTQACLTQDLHENTIDRRKKNNNTIASIPFFQKQEICIWEQHNNNNKISPEKLDEWIHDSVTEIVRNIGEAPFLVHLYAPPATRLVEMEREKAMPDSWQTIRKRWEEGCPIPDGVILVEQLDQQKQKQLVLEIDDDYSSNKQEVDEDPTTRSWGVLVQGRGIDKASCYILKTCRVWSSLGFCTHFCLIKAKCFGDTAELQLQNSWNGIGNGGISG</sequence>
<dbReference type="EMBL" id="KZ305041">
    <property type="protein sequence ID" value="PIA40725.1"/>
    <property type="molecule type" value="Genomic_DNA"/>
</dbReference>
<dbReference type="Pfam" id="PF25089">
    <property type="entry name" value="DUF7804"/>
    <property type="match status" value="1"/>
</dbReference>
<dbReference type="InterPro" id="IPR056706">
    <property type="entry name" value="DUF7804"/>
</dbReference>
<feature type="domain" description="DUF7804" evidence="1">
    <location>
        <begin position="96"/>
        <end position="175"/>
    </location>
</feature>
<dbReference type="FunCoup" id="A0A2G5DB23">
    <property type="interactions" value="15"/>
</dbReference>
<dbReference type="OrthoDB" id="2013011at2759"/>
<proteinExistence type="predicted"/>
<organism evidence="2 3">
    <name type="scientific">Aquilegia coerulea</name>
    <name type="common">Rocky mountain columbine</name>
    <dbReference type="NCBI Taxonomy" id="218851"/>
    <lineage>
        <taxon>Eukaryota</taxon>
        <taxon>Viridiplantae</taxon>
        <taxon>Streptophyta</taxon>
        <taxon>Embryophyta</taxon>
        <taxon>Tracheophyta</taxon>
        <taxon>Spermatophyta</taxon>
        <taxon>Magnoliopsida</taxon>
        <taxon>Ranunculales</taxon>
        <taxon>Ranunculaceae</taxon>
        <taxon>Thalictroideae</taxon>
        <taxon>Aquilegia</taxon>
    </lineage>
</organism>
<name>A0A2G5DB23_AQUCA</name>
<evidence type="ECO:0000313" key="2">
    <source>
        <dbReference type="EMBL" id="PIA40725.1"/>
    </source>
</evidence>
<dbReference type="PANTHER" id="PTHR35127:SF1">
    <property type="entry name" value="GENOME ASSEMBLY, CHROMOSOME: A10"/>
    <property type="match status" value="1"/>
</dbReference>
<dbReference type="InParanoid" id="A0A2G5DB23"/>
<dbReference type="PANTHER" id="PTHR35127">
    <property type="entry name" value="OS03G0736900 PROTEIN"/>
    <property type="match status" value="1"/>
</dbReference>
<protein>
    <recommendedName>
        <fullName evidence="1">DUF7804 domain-containing protein</fullName>
    </recommendedName>
</protein>
<keyword evidence="3" id="KW-1185">Reference proteome</keyword>
<accession>A0A2G5DB23</accession>
<evidence type="ECO:0000313" key="3">
    <source>
        <dbReference type="Proteomes" id="UP000230069"/>
    </source>
</evidence>
<evidence type="ECO:0000259" key="1">
    <source>
        <dbReference type="Pfam" id="PF25089"/>
    </source>
</evidence>